<feature type="transmembrane region" description="Helical" evidence="1">
    <location>
        <begin position="21"/>
        <end position="44"/>
    </location>
</feature>
<proteinExistence type="predicted"/>
<evidence type="ECO:0000256" key="1">
    <source>
        <dbReference type="SAM" id="Phobius"/>
    </source>
</evidence>
<keyword evidence="1" id="KW-1133">Transmembrane helix</keyword>
<name>A0A1M6L1M3_9CLOT</name>
<dbReference type="AlphaFoldDB" id="A0A1M6L1M3"/>
<keyword evidence="3" id="KW-1185">Reference proteome</keyword>
<dbReference type="EMBL" id="FQZO01000006">
    <property type="protein sequence ID" value="SHJ65012.1"/>
    <property type="molecule type" value="Genomic_DNA"/>
</dbReference>
<reference evidence="2 3" key="1">
    <citation type="submission" date="2016-11" db="EMBL/GenBank/DDBJ databases">
        <authorList>
            <person name="Jaros S."/>
            <person name="Januszkiewicz K."/>
            <person name="Wedrychowicz H."/>
        </authorList>
    </citation>
    <scope>NUCLEOTIDE SEQUENCE [LARGE SCALE GENOMIC DNA]</scope>
    <source>
        <strain evidence="2 3">DSM 21864</strain>
    </source>
</reference>
<organism evidence="2 3">
    <name type="scientific">Clostridium amylolyticum</name>
    <dbReference type="NCBI Taxonomy" id="1121298"/>
    <lineage>
        <taxon>Bacteria</taxon>
        <taxon>Bacillati</taxon>
        <taxon>Bacillota</taxon>
        <taxon>Clostridia</taxon>
        <taxon>Eubacteriales</taxon>
        <taxon>Clostridiaceae</taxon>
        <taxon>Clostridium</taxon>
    </lineage>
</organism>
<evidence type="ECO:0000313" key="3">
    <source>
        <dbReference type="Proteomes" id="UP000184080"/>
    </source>
</evidence>
<dbReference type="STRING" id="1121298.SAMN05444401_3572"/>
<sequence>MKRQGAYLSLFMKNKGGKRMQAGLIIVLVLIALISGIIIGAVAMEISNLDTLTGYFAMERCYNSMASKGKATEILINNRDLYKKYIKFIENRWE</sequence>
<dbReference type="Proteomes" id="UP000184080">
    <property type="component" value="Unassembled WGS sequence"/>
</dbReference>
<protein>
    <submittedName>
        <fullName evidence="2">Uncharacterized protein</fullName>
    </submittedName>
</protein>
<gene>
    <name evidence="2" type="ORF">SAMN05444401_3572</name>
</gene>
<evidence type="ECO:0000313" key="2">
    <source>
        <dbReference type="EMBL" id="SHJ65012.1"/>
    </source>
</evidence>
<keyword evidence="1" id="KW-0812">Transmembrane</keyword>
<accession>A0A1M6L1M3</accession>
<keyword evidence="1" id="KW-0472">Membrane</keyword>